<dbReference type="InterPro" id="IPR014033">
    <property type="entry name" value="Arginase"/>
</dbReference>
<dbReference type="SUPFAM" id="SSF52768">
    <property type="entry name" value="Arginase/deacetylase"/>
    <property type="match status" value="1"/>
</dbReference>
<dbReference type="NCBIfam" id="TIGR01229">
    <property type="entry name" value="rocF_arginase"/>
    <property type="match status" value="1"/>
</dbReference>
<comment type="caution">
    <text evidence="13">The sequence shown here is derived from an EMBL/GenBank/DDBJ whole genome shotgun (WGS) entry which is preliminary data.</text>
</comment>
<dbReference type="RefSeq" id="WP_354221667.1">
    <property type="nucleotide sequence ID" value="NZ_JBEPMX010000017.1"/>
</dbReference>
<evidence type="ECO:0000256" key="7">
    <source>
        <dbReference type="ARBA" id="ARBA00023211"/>
    </source>
</evidence>
<evidence type="ECO:0000313" key="14">
    <source>
        <dbReference type="Proteomes" id="UP001549167"/>
    </source>
</evidence>
<keyword evidence="4 12" id="KW-0056">Arginine metabolism</keyword>
<evidence type="ECO:0000256" key="12">
    <source>
        <dbReference type="RuleBase" id="RU361159"/>
    </source>
</evidence>
<dbReference type="PANTHER" id="PTHR43782:SF3">
    <property type="entry name" value="ARGINASE"/>
    <property type="match status" value="1"/>
</dbReference>
<dbReference type="Pfam" id="PF00491">
    <property type="entry name" value="Arginase"/>
    <property type="match status" value="1"/>
</dbReference>
<dbReference type="InterPro" id="IPR023696">
    <property type="entry name" value="Ureohydrolase_dom_sf"/>
</dbReference>
<name>A0ABV2KXS5_9BACI</name>
<evidence type="ECO:0000256" key="2">
    <source>
        <dbReference type="ARBA" id="ARBA00012168"/>
    </source>
</evidence>
<dbReference type="InterPro" id="IPR020855">
    <property type="entry name" value="Ureohydrolase_Mn_BS"/>
</dbReference>
<dbReference type="PROSITE" id="PS51409">
    <property type="entry name" value="ARGINASE_2"/>
    <property type="match status" value="1"/>
</dbReference>
<dbReference type="CDD" id="cd09989">
    <property type="entry name" value="Arginase"/>
    <property type="match status" value="1"/>
</dbReference>
<keyword evidence="6 11" id="KW-0378">Hydrolase</keyword>
<evidence type="ECO:0000256" key="10">
    <source>
        <dbReference type="PROSITE-ProRule" id="PRU00742"/>
    </source>
</evidence>
<dbReference type="Gene3D" id="3.40.800.10">
    <property type="entry name" value="Ureohydrolase domain"/>
    <property type="match status" value="1"/>
</dbReference>
<dbReference type="Proteomes" id="UP001549167">
    <property type="component" value="Unassembled WGS sequence"/>
</dbReference>
<evidence type="ECO:0000256" key="4">
    <source>
        <dbReference type="ARBA" id="ARBA00022503"/>
    </source>
</evidence>
<evidence type="ECO:0000256" key="5">
    <source>
        <dbReference type="ARBA" id="ARBA00022723"/>
    </source>
</evidence>
<evidence type="ECO:0000256" key="11">
    <source>
        <dbReference type="RuleBase" id="RU003684"/>
    </source>
</evidence>
<dbReference type="PROSITE" id="PS01053">
    <property type="entry name" value="ARGINASE_1"/>
    <property type="match status" value="1"/>
</dbReference>
<sequence>MNNRLGILGAPLTVAQPNEGVDFGPGSIRYAGLFDRLNDLGLAYKDYGDVPVINKRTNGVDPKTNLRNLDHVASANEMIADYVYDLKKQGDVPLILGGDHSIAIGTLAGLSQFYSNLGVIWFDAHADLNRGETSPSGNIHGMSLGVSLGMGHERLTSIHGQEAKIKPEHTIIIGARSVDEGERQVIREQGIRVYTMHDIETHGITWVMNDALEYLNGKVDGVHLSLDVDGIDPNHTPGTGTPVVGGPSYREAHLAMSMLYNAGVLTSAEVVEVNPLLDEGNRTAEVAVDMIASLYGEKHV</sequence>
<evidence type="ECO:0000256" key="6">
    <source>
        <dbReference type="ARBA" id="ARBA00022801"/>
    </source>
</evidence>
<reference evidence="13 14" key="1">
    <citation type="submission" date="2024-06" db="EMBL/GenBank/DDBJ databases">
        <title>Genomic Encyclopedia of Type Strains, Phase IV (KMG-IV): sequencing the most valuable type-strain genomes for metagenomic binning, comparative biology and taxonomic classification.</title>
        <authorList>
            <person name="Goeker M."/>
        </authorList>
    </citation>
    <scope>NUCLEOTIDE SEQUENCE [LARGE SCALE GENOMIC DNA]</scope>
    <source>
        <strain evidence="13 14">DSM 23520</strain>
    </source>
</reference>
<dbReference type="InterPro" id="IPR006035">
    <property type="entry name" value="Ureohydrolase"/>
</dbReference>
<dbReference type="EC" id="3.5.3.1" evidence="2 9"/>
<keyword evidence="14" id="KW-1185">Reference proteome</keyword>
<accession>A0ABV2KXS5</accession>
<proteinExistence type="inferred from homology"/>
<dbReference type="PRINTS" id="PR00116">
    <property type="entry name" value="ARGINASE"/>
</dbReference>
<dbReference type="GO" id="GO:0004053">
    <property type="term" value="F:arginase activity"/>
    <property type="evidence" value="ECO:0007669"/>
    <property type="project" value="UniProtKB-EC"/>
</dbReference>
<keyword evidence="5 12" id="KW-0479">Metal-binding</keyword>
<comment type="pathway">
    <text evidence="1">Nitrogen metabolism; urea cycle; L-ornithine and urea from L-arginine: step 1/1.</text>
</comment>
<dbReference type="EMBL" id="JBEPMX010000017">
    <property type="protein sequence ID" value="MET3684372.1"/>
    <property type="molecule type" value="Genomic_DNA"/>
</dbReference>
<dbReference type="PANTHER" id="PTHR43782">
    <property type="entry name" value="ARGINASE"/>
    <property type="match status" value="1"/>
</dbReference>
<organism evidence="13 14">
    <name type="scientific">Alkalibacillus flavidus</name>
    <dbReference type="NCBI Taxonomy" id="546021"/>
    <lineage>
        <taxon>Bacteria</taxon>
        <taxon>Bacillati</taxon>
        <taxon>Bacillota</taxon>
        <taxon>Bacilli</taxon>
        <taxon>Bacillales</taxon>
        <taxon>Bacillaceae</taxon>
        <taxon>Alkalibacillus</taxon>
    </lineage>
</organism>
<evidence type="ECO:0000256" key="3">
    <source>
        <dbReference type="ARBA" id="ARBA00018123"/>
    </source>
</evidence>
<gene>
    <name evidence="13" type="ORF">ABID56_002499</name>
</gene>
<comment type="similarity">
    <text evidence="10 11">Belongs to the arginase family.</text>
</comment>
<keyword evidence="7 12" id="KW-0464">Manganese</keyword>
<evidence type="ECO:0000256" key="8">
    <source>
        <dbReference type="ARBA" id="ARBA00047391"/>
    </source>
</evidence>
<evidence type="ECO:0000256" key="9">
    <source>
        <dbReference type="NCBIfam" id="TIGR01229"/>
    </source>
</evidence>
<comment type="cofactor">
    <cofactor evidence="12">
        <name>Mn(2+)</name>
        <dbReference type="ChEBI" id="CHEBI:29035"/>
    </cofactor>
    <text evidence="12">Binds 2 manganese ions per subunit.</text>
</comment>
<protein>
    <recommendedName>
        <fullName evidence="3 9">Arginase</fullName>
        <ecNumber evidence="2 9">3.5.3.1</ecNumber>
    </recommendedName>
</protein>
<comment type="catalytic activity">
    <reaction evidence="8 12">
        <text>L-arginine + H2O = urea + L-ornithine</text>
        <dbReference type="Rhea" id="RHEA:20569"/>
        <dbReference type="ChEBI" id="CHEBI:15377"/>
        <dbReference type="ChEBI" id="CHEBI:16199"/>
        <dbReference type="ChEBI" id="CHEBI:32682"/>
        <dbReference type="ChEBI" id="CHEBI:46911"/>
        <dbReference type="EC" id="3.5.3.1"/>
    </reaction>
</comment>
<evidence type="ECO:0000256" key="1">
    <source>
        <dbReference type="ARBA" id="ARBA00005098"/>
    </source>
</evidence>
<evidence type="ECO:0000313" key="13">
    <source>
        <dbReference type="EMBL" id="MET3684372.1"/>
    </source>
</evidence>
<dbReference type="PIRSF" id="PIRSF036979">
    <property type="entry name" value="Arginase"/>
    <property type="match status" value="1"/>
</dbReference>